<sequence>MAGLCEGGNEPPGSLKASNSFNQSFVLKFLPSDKVEFLADSSPVCAGALEQGLVQHLPEDPGALYCITEPDISAVNDDHGERFHQEISEMERRYKGRPSSSILADYC</sequence>
<evidence type="ECO:0000313" key="1">
    <source>
        <dbReference type="EMBL" id="KAJ4446618.1"/>
    </source>
</evidence>
<organism evidence="1 2">
    <name type="scientific">Periplaneta americana</name>
    <name type="common">American cockroach</name>
    <name type="synonym">Blatta americana</name>
    <dbReference type="NCBI Taxonomy" id="6978"/>
    <lineage>
        <taxon>Eukaryota</taxon>
        <taxon>Metazoa</taxon>
        <taxon>Ecdysozoa</taxon>
        <taxon>Arthropoda</taxon>
        <taxon>Hexapoda</taxon>
        <taxon>Insecta</taxon>
        <taxon>Pterygota</taxon>
        <taxon>Neoptera</taxon>
        <taxon>Polyneoptera</taxon>
        <taxon>Dictyoptera</taxon>
        <taxon>Blattodea</taxon>
        <taxon>Blattoidea</taxon>
        <taxon>Blattidae</taxon>
        <taxon>Blattinae</taxon>
        <taxon>Periplaneta</taxon>
    </lineage>
</organism>
<comment type="caution">
    <text evidence="1">The sequence shown here is derived from an EMBL/GenBank/DDBJ whole genome shotgun (WGS) entry which is preliminary data.</text>
</comment>
<dbReference type="EMBL" id="JAJSOF020000009">
    <property type="protein sequence ID" value="KAJ4446618.1"/>
    <property type="molecule type" value="Genomic_DNA"/>
</dbReference>
<reference evidence="1 2" key="1">
    <citation type="journal article" date="2022" name="Allergy">
        <title>Genome assembly and annotation of Periplaneta americana reveal a comprehensive cockroach allergen profile.</title>
        <authorList>
            <person name="Wang L."/>
            <person name="Xiong Q."/>
            <person name="Saelim N."/>
            <person name="Wang L."/>
            <person name="Nong W."/>
            <person name="Wan A.T."/>
            <person name="Shi M."/>
            <person name="Liu X."/>
            <person name="Cao Q."/>
            <person name="Hui J.H.L."/>
            <person name="Sookrung N."/>
            <person name="Leung T.F."/>
            <person name="Tungtrongchitr A."/>
            <person name="Tsui S.K.W."/>
        </authorList>
    </citation>
    <scope>NUCLEOTIDE SEQUENCE [LARGE SCALE GENOMIC DNA]</scope>
    <source>
        <strain evidence="1">PWHHKU_190912</strain>
    </source>
</reference>
<dbReference type="Proteomes" id="UP001148838">
    <property type="component" value="Unassembled WGS sequence"/>
</dbReference>
<accession>A0ABQ8TK29</accession>
<protein>
    <submittedName>
        <fullName evidence="1">Uncharacterized protein</fullName>
    </submittedName>
</protein>
<proteinExistence type="predicted"/>
<gene>
    <name evidence="1" type="ORF">ANN_13315</name>
</gene>
<evidence type="ECO:0000313" key="2">
    <source>
        <dbReference type="Proteomes" id="UP001148838"/>
    </source>
</evidence>
<keyword evidence="2" id="KW-1185">Reference proteome</keyword>
<name>A0ABQ8TK29_PERAM</name>